<dbReference type="SUPFAM" id="SSF100950">
    <property type="entry name" value="NagB/RpiA/CoA transferase-like"/>
    <property type="match status" value="1"/>
</dbReference>
<sequence length="204" mass="21555">MSARDAILAALGPASGDDLDRAAAALLIDPERPPVDPTQLEETFAARLLLPSVAASYAAVAGFADVPAAIAAYCAEHGLPRHLCAPPDPRLDAADWSGIDRHLDPAPDEPLALAVAECGVAETGSLVMRTAPTAPMLPNFLALHHVVVVPRLVAYLEDALPTEPMPRGYYWITGVSGTTDIEGTYVRGAHGPRYLHVIRLISEN</sequence>
<gene>
    <name evidence="2" type="ORF">GGQ80_002277</name>
</gene>
<keyword evidence="3" id="KW-1185">Reference proteome</keyword>
<proteinExistence type="predicted"/>
<organism evidence="2 3">
    <name type="scientific">Sphingomonas jinjuensis</name>
    <dbReference type="NCBI Taxonomy" id="535907"/>
    <lineage>
        <taxon>Bacteria</taxon>
        <taxon>Pseudomonadati</taxon>
        <taxon>Pseudomonadota</taxon>
        <taxon>Alphaproteobacteria</taxon>
        <taxon>Sphingomonadales</taxon>
        <taxon>Sphingomonadaceae</taxon>
        <taxon>Sphingomonas</taxon>
    </lineage>
</organism>
<dbReference type="InterPro" id="IPR037171">
    <property type="entry name" value="NagB/RpiA_transferase-like"/>
</dbReference>
<dbReference type="Pfam" id="PF02589">
    <property type="entry name" value="LUD_dom"/>
    <property type="match status" value="1"/>
</dbReference>
<name>A0A840FF63_9SPHN</name>
<feature type="domain" description="LUD" evidence="1">
    <location>
        <begin position="113"/>
        <end position="198"/>
    </location>
</feature>
<dbReference type="InterPro" id="IPR024185">
    <property type="entry name" value="FTHF_cligase-like_sf"/>
</dbReference>
<dbReference type="EMBL" id="JACIEV010000006">
    <property type="protein sequence ID" value="MBB4154364.1"/>
    <property type="molecule type" value="Genomic_DNA"/>
</dbReference>
<dbReference type="AlphaFoldDB" id="A0A840FF63"/>
<accession>A0A840FF63</accession>
<evidence type="ECO:0000313" key="3">
    <source>
        <dbReference type="Proteomes" id="UP000529795"/>
    </source>
</evidence>
<comment type="caution">
    <text evidence="2">The sequence shown here is derived from an EMBL/GenBank/DDBJ whole genome shotgun (WGS) entry which is preliminary data.</text>
</comment>
<dbReference type="Proteomes" id="UP000529795">
    <property type="component" value="Unassembled WGS sequence"/>
</dbReference>
<evidence type="ECO:0000259" key="1">
    <source>
        <dbReference type="Pfam" id="PF02589"/>
    </source>
</evidence>
<reference evidence="2 3" key="1">
    <citation type="submission" date="2020-08" db="EMBL/GenBank/DDBJ databases">
        <title>Genomic Encyclopedia of Type Strains, Phase IV (KMG-IV): sequencing the most valuable type-strain genomes for metagenomic binning, comparative biology and taxonomic classification.</title>
        <authorList>
            <person name="Goeker M."/>
        </authorList>
    </citation>
    <scope>NUCLEOTIDE SEQUENCE [LARGE SCALE GENOMIC DNA]</scope>
    <source>
        <strain evidence="2 3">YC6723</strain>
    </source>
</reference>
<dbReference type="InterPro" id="IPR003741">
    <property type="entry name" value="LUD_dom"/>
</dbReference>
<dbReference type="Gene3D" id="3.40.50.10420">
    <property type="entry name" value="NagB/RpiA/CoA transferase-like"/>
    <property type="match status" value="1"/>
</dbReference>
<protein>
    <submittedName>
        <fullName evidence="2">L-lactate dehydrogenase complex protein LldG</fullName>
    </submittedName>
</protein>
<evidence type="ECO:0000313" key="2">
    <source>
        <dbReference type="EMBL" id="MBB4154364.1"/>
    </source>
</evidence>
<dbReference type="RefSeq" id="WP_183984837.1">
    <property type="nucleotide sequence ID" value="NZ_JACIEV010000006.1"/>
</dbReference>